<proteinExistence type="predicted"/>
<dbReference type="Proteomes" id="UP000518681">
    <property type="component" value="Unassembled WGS sequence"/>
</dbReference>
<name>A0AAW3V0M5_9BURK</name>
<protein>
    <recommendedName>
        <fullName evidence="4">PXPV repeat-containing protein</fullName>
    </recommendedName>
</protein>
<sequence length="231" mass="24411">MAMRKLGRVSLLALALVIAGVTHMGAAWADGPEAAYGDDPSLSPNEYKVNVDGAREDPNAPMSGTARAYRNGLLTGRAMQKVDDEKAAASALPPIPRGAGLHDAAVVRPVGAPPVAAQPLRPAPPPVNYAQPYAPTAVAYAPPPDPEPVYAQEQYYAPPPQPVPVVIEQPVQYVAPPPVQYVYPAPYVAQAPVVQVAAPTVYASWGRPIVYAGHWGGYGGRWGGYGGWRYR</sequence>
<reference evidence="2 3" key="1">
    <citation type="submission" date="2020-08" db="EMBL/GenBank/DDBJ databases">
        <title>Genomic Encyclopedia of Type Strains, Phase IV (KMG-V): Genome sequencing to study the core and pangenomes of soil and plant-associated prokaryotes.</title>
        <authorList>
            <person name="Whitman W."/>
        </authorList>
    </citation>
    <scope>NUCLEOTIDE SEQUENCE [LARGE SCALE GENOMIC DNA]</scope>
    <source>
        <strain evidence="2 3">SEMIA 4013</strain>
    </source>
</reference>
<dbReference type="EMBL" id="JACIIK010000009">
    <property type="protein sequence ID" value="MBB6204454.1"/>
    <property type="molecule type" value="Genomic_DNA"/>
</dbReference>
<accession>A0AAW3V0M5</accession>
<evidence type="ECO:0000256" key="1">
    <source>
        <dbReference type="SAM" id="SignalP"/>
    </source>
</evidence>
<feature type="signal peptide" evidence="1">
    <location>
        <begin position="1"/>
        <end position="29"/>
    </location>
</feature>
<dbReference type="RefSeq" id="WP_183801028.1">
    <property type="nucleotide sequence ID" value="NZ_JACIII010000013.1"/>
</dbReference>
<keyword evidence="1" id="KW-0732">Signal</keyword>
<organism evidence="2 3">
    <name type="scientific">Paraburkholderia fungorum</name>
    <dbReference type="NCBI Taxonomy" id="134537"/>
    <lineage>
        <taxon>Bacteria</taxon>
        <taxon>Pseudomonadati</taxon>
        <taxon>Pseudomonadota</taxon>
        <taxon>Betaproteobacteria</taxon>
        <taxon>Burkholderiales</taxon>
        <taxon>Burkholderiaceae</taxon>
        <taxon>Paraburkholderia</taxon>
    </lineage>
</organism>
<evidence type="ECO:0000313" key="2">
    <source>
        <dbReference type="EMBL" id="MBB6204454.1"/>
    </source>
</evidence>
<comment type="caution">
    <text evidence="2">The sequence shown here is derived from an EMBL/GenBank/DDBJ whole genome shotgun (WGS) entry which is preliminary data.</text>
</comment>
<feature type="chain" id="PRO_5043744562" description="PXPV repeat-containing protein" evidence="1">
    <location>
        <begin position="30"/>
        <end position="231"/>
    </location>
</feature>
<dbReference type="AlphaFoldDB" id="A0AAW3V0M5"/>
<evidence type="ECO:0000313" key="3">
    <source>
        <dbReference type="Proteomes" id="UP000518681"/>
    </source>
</evidence>
<evidence type="ECO:0008006" key="4">
    <source>
        <dbReference type="Google" id="ProtNLM"/>
    </source>
</evidence>
<gene>
    <name evidence="2" type="ORF">GGD69_005348</name>
</gene>